<dbReference type="AlphaFoldDB" id="A0A101LY77"/>
<feature type="compositionally biased region" description="Basic residues" evidence="1">
    <location>
        <begin position="37"/>
        <end position="49"/>
    </location>
</feature>
<geneLocation type="mitochondrion" evidence="2"/>
<sequence>MVPVSSRGPGEAPYFMQSINEVQVDIFLDQIKQSERRSKHRTNKRYRIKSQRERERTNQ</sequence>
<accession>A0A101LY77</accession>
<feature type="region of interest" description="Disordered" evidence="1">
    <location>
        <begin position="32"/>
        <end position="59"/>
    </location>
</feature>
<feature type="compositionally biased region" description="Basic and acidic residues" evidence="1">
    <location>
        <begin position="50"/>
        <end position="59"/>
    </location>
</feature>
<comment type="caution">
    <text evidence="2">The sequence shown here is derived from an EMBL/GenBank/DDBJ whole genome shotgun (WGS) entry which is preliminary data.</text>
</comment>
<name>A0A101LY77_PICGL</name>
<evidence type="ECO:0000256" key="1">
    <source>
        <dbReference type="SAM" id="MobiDB-lite"/>
    </source>
</evidence>
<organism evidence="2">
    <name type="scientific">Picea glauca</name>
    <name type="common">White spruce</name>
    <name type="synonym">Pinus glauca</name>
    <dbReference type="NCBI Taxonomy" id="3330"/>
    <lineage>
        <taxon>Eukaryota</taxon>
        <taxon>Viridiplantae</taxon>
        <taxon>Streptophyta</taxon>
        <taxon>Embryophyta</taxon>
        <taxon>Tracheophyta</taxon>
        <taxon>Spermatophyta</taxon>
        <taxon>Pinopsida</taxon>
        <taxon>Pinidae</taxon>
        <taxon>Conifers I</taxon>
        <taxon>Pinales</taxon>
        <taxon>Pinaceae</taxon>
        <taxon>Picea</taxon>
    </lineage>
</organism>
<protein>
    <submittedName>
        <fullName evidence="2">Uncharacterized protein</fullName>
    </submittedName>
</protein>
<proteinExistence type="predicted"/>
<evidence type="ECO:0000313" key="2">
    <source>
        <dbReference type="EMBL" id="KUM47549.1"/>
    </source>
</evidence>
<gene>
    <name evidence="2" type="ORF">ABT39_MTgene5735</name>
</gene>
<dbReference type="EMBL" id="LKAM01000007">
    <property type="protein sequence ID" value="KUM47549.1"/>
    <property type="molecule type" value="Genomic_DNA"/>
</dbReference>
<reference evidence="2" key="1">
    <citation type="journal article" date="2015" name="Genome Biol. Evol.">
        <title>Organellar Genomes of White Spruce (Picea glauca): Assembly and Annotation.</title>
        <authorList>
            <person name="Jackman S.D."/>
            <person name="Warren R.L."/>
            <person name="Gibb E.A."/>
            <person name="Vandervalk B.P."/>
            <person name="Mohamadi H."/>
            <person name="Chu J."/>
            <person name="Raymond A."/>
            <person name="Pleasance S."/>
            <person name="Coope R."/>
            <person name="Wildung M.R."/>
            <person name="Ritland C.E."/>
            <person name="Bousquet J."/>
            <person name="Jones S.J."/>
            <person name="Bohlmann J."/>
            <person name="Birol I."/>
        </authorList>
    </citation>
    <scope>NUCLEOTIDE SEQUENCE [LARGE SCALE GENOMIC DNA]</scope>
    <source>
        <tissue evidence="2">Flushing bud</tissue>
    </source>
</reference>
<keyword evidence="2" id="KW-0496">Mitochondrion</keyword>